<evidence type="ECO:0000256" key="4">
    <source>
        <dbReference type="ARBA" id="ARBA00022840"/>
    </source>
</evidence>
<evidence type="ECO:0000256" key="8">
    <source>
        <dbReference type="SAM" id="MobiDB-lite"/>
    </source>
</evidence>
<evidence type="ECO:0000256" key="1">
    <source>
        <dbReference type="ARBA" id="ARBA00004496"/>
    </source>
</evidence>
<evidence type="ECO:0000313" key="10">
    <source>
        <dbReference type="EMBL" id="OLL25546.1"/>
    </source>
</evidence>
<keyword evidence="5 7" id="KW-0175">Coiled coil</keyword>
<protein>
    <submittedName>
        <fullName evidence="10">Kinesin-like protein kif7</fullName>
    </submittedName>
</protein>
<keyword evidence="3" id="KW-0547">Nucleotide-binding</keyword>
<name>A0A1U7LS95_NEOID</name>
<evidence type="ECO:0000256" key="5">
    <source>
        <dbReference type="ARBA" id="ARBA00023054"/>
    </source>
</evidence>
<dbReference type="SUPFAM" id="SSF52540">
    <property type="entry name" value="P-loop containing nucleoside triphosphate hydrolases"/>
    <property type="match status" value="1"/>
</dbReference>
<keyword evidence="2" id="KW-0963">Cytoplasm</keyword>
<dbReference type="GO" id="GO:0005875">
    <property type="term" value="C:microtubule associated complex"/>
    <property type="evidence" value="ECO:0007669"/>
    <property type="project" value="TreeGrafter"/>
</dbReference>
<keyword evidence="11" id="KW-1185">Reference proteome</keyword>
<evidence type="ECO:0000256" key="3">
    <source>
        <dbReference type="ARBA" id="ARBA00022741"/>
    </source>
</evidence>
<dbReference type="InterPro" id="IPR036961">
    <property type="entry name" value="Kinesin_motor_dom_sf"/>
</dbReference>
<proteinExistence type="inferred from homology"/>
<sequence length="1506" mass="168627">MTSFSLLLLTYYIYNEQLRDLLADEGERTNAAIREDTKGNIFLSGLREIQVRNVDDLLSALDLGSQIRQTDATNINAQSSRSHAVFSVNLVHRRPKPSRRNSVGEKRGPDADVEILSTVTSKLHFVDLAGSERLKNTGAIGERAKEGISINAGLAALGKVISQLSSRNQTHISYRDSKLTRLLQDSLGGNAITYMIACINPAEYHSSETLNTVQYAQRARAIQLKPQIQELVEEADLRDVIEKLRAEISALRKVARQSNLNDCVRLERNSEREIELQSQLLDLQENYAALGNRHAKLISDLSKHQPESVQASPLQDREDVESVMNRIQRSTSFAEAVEQVILEYEKTIQTLESTLSSTRATLCSTESILLEKESKLASIESLNANLHARIAKLQDREQTTEAYLQDLEGRLGGHVNGEERQSEIISELRREISRLRSEHSNGEAYIMSLEERLAEQGYDLDYLQNEVDRLEKLIERQRGLGKLDSLLHELGEIQQDSQMVLTNGKIAESPKSIERALSSAGRESVVTFEPESTNAIEIVPESPQSQYDESNFEVEESENETAHDIEAVHVTAETSKLTLQNAQLLRELSELRIIHKATANELDQLSSRYKATLAEVTELQDQLDESKYDIDVSPLAKKTFLVSAGMADSSLQRSSSQSLSLELSQAGISQSGEPGPFSPFTPTTANTEYQIDSDKELSTLKIELDDLKAIHQEKVLGLEALHRQHAKLADDYYSAQAMVEELQREIYRAKKSGASNTPVRRKTSQILLGNGDKIQRALDYLQRQYLEAVEDEDSVSAFQHNLGTLSAELVSRKEQIEDQESDIQSLRSDINEKSRIIAGLRKERSNVSAASLSVTDVNVNALEDRLLEKHSELENLQKNFQEAMHREAELNTSIEELTAQLQQAHNENSALSNRLLEAEDRHVPHLDVPVGSQSCRHQRSLSATSRASSTAGQTMSSRTDIMDSISDNTLTFHHFSQLSQLQEKLDTVNAQVQNTTNELEALHLKKNHEKQAELEAQKTTYESQLEALNSTTATLEAKLGEALKERCQMEIDLSSTLTTLRDLEVQHAELIKNTQHLEQSLSAKDVHQSGVKVKQQETEIQMADLQKSISELTAALSEALKANEEGGQKRQNLEESIEFLQQNHSRLISELKESHASILASLASDAQNSESTIASLRAELGRNGDILRDQLQQIEHLKSLVDETAADRDVRKSEAQEQLGMVELCQEKIAGLNYDKEELNEKIAEINSSLEYLRRDNIRLITEVQQAREKLMELEKMNEDLTKELDMRKRSTKSDAKMIKSLEQKLVELENRPPGHRSPSFSTQGTRRGTTPAISPPPSMPLPPLPSSAPGTSSAPPTPPPIQSGRRPSNAGYFGSQSPTPPPASASDIHTSRQLEEQEHKIVDLKKQLSAEKQLTRTLESALEEAERGMKQLKNHGKDLGVEKNRLQDQLSEMNRELENARTEAAKSRHSMQMFEQEKIQRAKAEAAKTALEERMNELAKQKKGR</sequence>
<dbReference type="GO" id="GO:0003777">
    <property type="term" value="F:microtubule motor activity"/>
    <property type="evidence" value="ECO:0007669"/>
    <property type="project" value="InterPro"/>
</dbReference>
<feature type="compositionally biased region" description="Low complexity" evidence="8">
    <location>
        <begin position="940"/>
        <end position="951"/>
    </location>
</feature>
<dbReference type="EMBL" id="LXFE01000369">
    <property type="protein sequence ID" value="OLL25546.1"/>
    <property type="molecule type" value="Genomic_DNA"/>
</dbReference>
<feature type="domain" description="Kinesin motor" evidence="9">
    <location>
        <begin position="1"/>
        <end position="222"/>
    </location>
</feature>
<dbReference type="Gene3D" id="3.40.850.10">
    <property type="entry name" value="Kinesin motor domain"/>
    <property type="match status" value="1"/>
</dbReference>
<dbReference type="GO" id="GO:0051231">
    <property type="term" value="P:spindle elongation"/>
    <property type="evidence" value="ECO:0007669"/>
    <property type="project" value="TreeGrafter"/>
</dbReference>
<reference evidence="10 11" key="1">
    <citation type="submission" date="2016-04" db="EMBL/GenBank/DDBJ databases">
        <title>Evolutionary innovation and constraint leading to complex multicellularity in the Ascomycota.</title>
        <authorList>
            <person name="Cisse O."/>
            <person name="Nguyen A."/>
            <person name="Hewitt D.A."/>
            <person name="Jedd G."/>
            <person name="Stajich J.E."/>
        </authorList>
    </citation>
    <scope>NUCLEOTIDE SEQUENCE [LARGE SCALE GENOMIC DNA]</scope>
    <source>
        <strain evidence="10 11">DAH-3</strain>
    </source>
</reference>
<dbReference type="InterPro" id="IPR001752">
    <property type="entry name" value="Kinesin_motor_dom"/>
</dbReference>
<dbReference type="OrthoDB" id="3176171at2759"/>
<dbReference type="PRINTS" id="PR00380">
    <property type="entry name" value="KINESINHEAVY"/>
</dbReference>
<dbReference type="GO" id="GO:0007018">
    <property type="term" value="P:microtubule-based movement"/>
    <property type="evidence" value="ECO:0007669"/>
    <property type="project" value="InterPro"/>
</dbReference>
<dbReference type="InterPro" id="IPR027417">
    <property type="entry name" value="P-loop_NTPase"/>
</dbReference>
<feature type="coiled-coil region" evidence="7">
    <location>
        <begin position="978"/>
        <end position="1179"/>
    </location>
</feature>
<dbReference type="GO" id="GO:0005524">
    <property type="term" value="F:ATP binding"/>
    <property type="evidence" value="ECO:0007669"/>
    <property type="project" value="UniProtKB-KW"/>
</dbReference>
<comment type="subcellular location">
    <subcellularLocation>
        <location evidence="1">Cytoplasm</location>
    </subcellularLocation>
</comment>
<dbReference type="PROSITE" id="PS00411">
    <property type="entry name" value="KINESIN_MOTOR_1"/>
    <property type="match status" value="1"/>
</dbReference>
<evidence type="ECO:0000256" key="2">
    <source>
        <dbReference type="ARBA" id="ARBA00022490"/>
    </source>
</evidence>
<feature type="coiled-coil region" evidence="7">
    <location>
        <begin position="334"/>
        <end position="480"/>
    </location>
</feature>
<dbReference type="GO" id="GO:0007052">
    <property type="term" value="P:mitotic spindle organization"/>
    <property type="evidence" value="ECO:0007669"/>
    <property type="project" value="TreeGrafter"/>
</dbReference>
<evidence type="ECO:0000313" key="11">
    <source>
        <dbReference type="Proteomes" id="UP000186594"/>
    </source>
</evidence>
<feature type="compositionally biased region" description="Polar residues" evidence="8">
    <location>
        <begin position="1319"/>
        <end position="1329"/>
    </location>
</feature>
<feature type="coiled-coil region" evidence="7">
    <location>
        <begin position="809"/>
        <end position="921"/>
    </location>
</feature>
<dbReference type="PANTHER" id="PTHR47969:SF15">
    <property type="entry name" value="CHROMOSOME-ASSOCIATED KINESIN KIF4A-RELATED"/>
    <property type="match status" value="1"/>
</dbReference>
<dbReference type="GO" id="GO:0005737">
    <property type="term" value="C:cytoplasm"/>
    <property type="evidence" value="ECO:0007669"/>
    <property type="project" value="UniProtKB-SubCell"/>
</dbReference>
<comment type="similarity">
    <text evidence="6">Belongs to the TRAFAC class myosin-kinesin ATPase superfamily. Kinesin family.</text>
</comment>
<organism evidence="10 11">
    <name type="scientific">Neolecta irregularis (strain DAH-3)</name>
    <dbReference type="NCBI Taxonomy" id="1198029"/>
    <lineage>
        <taxon>Eukaryota</taxon>
        <taxon>Fungi</taxon>
        <taxon>Dikarya</taxon>
        <taxon>Ascomycota</taxon>
        <taxon>Taphrinomycotina</taxon>
        <taxon>Neolectales</taxon>
        <taxon>Neolectaceae</taxon>
        <taxon>Neolecta</taxon>
    </lineage>
</organism>
<dbReference type="STRING" id="1198029.A0A1U7LS95"/>
<comment type="caution">
    <text evidence="6">Lacks conserved residue(s) required for the propagation of feature annotation.</text>
</comment>
<dbReference type="InterPro" id="IPR019821">
    <property type="entry name" value="Kinesin_motor_CS"/>
</dbReference>
<gene>
    <name evidence="10" type="ORF">NEOLI_002175</name>
</gene>
<dbReference type="SMART" id="SM00129">
    <property type="entry name" value="KISc"/>
    <property type="match status" value="1"/>
</dbReference>
<dbReference type="PROSITE" id="PS50067">
    <property type="entry name" value="KINESIN_MOTOR_2"/>
    <property type="match status" value="1"/>
</dbReference>
<dbReference type="PANTHER" id="PTHR47969">
    <property type="entry name" value="CHROMOSOME-ASSOCIATED KINESIN KIF4A-RELATED"/>
    <property type="match status" value="1"/>
</dbReference>
<feature type="compositionally biased region" description="Basic and acidic residues" evidence="8">
    <location>
        <begin position="1456"/>
        <end position="1467"/>
    </location>
</feature>
<feature type="coiled-coil region" evidence="7">
    <location>
        <begin position="234"/>
        <end position="286"/>
    </location>
</feature>
<accession>A0A1U7LS95</accession>
<feature type="region of interest" description="Disordered" evidence="8">
    <location>
        <begin position="1307"/>
        <end position="1398"/>
    </location>
</feature>
<feature type="compositionally biased region" description="Pro residues" evidence="8">
    <location>
        <begin position="1334"/>
        <end position="1347"/>
    </location>
</feature>
<dbReference type="GO" id="GO:0008017">
    <property type="term" value="F:microtubule binding"/>
    <property type="evidence" value="ECO:0007669"/>
    <property type="project" value="InterPro"/>
</dbReference>
<evidence type="ECO:0000256" key="6">
    <source>
        <dbReference type="PROSITE-ProRule" id="PRU00283"/>
    </source>
</evidence>
<comment type="caution">
    <text evidence="10">The sequence shown here is derived from an EMBL/GenBank/DDBJ whole genome shotgun (WGS) entry which is preliminary data.</text>
</comment>
<dbReference type="Proteomes" id="UP000186594">
    <property type="component" value="Unassembled WGS sequence"/>
</dbReference>
<evidence type="ECO:0000259" key="9">
    <source>
        <dbReference type="PROSITE" id="PS50067"/>
    </source>
</evidence>
<dbReference type="InterPro" id="IPR027640">
    <property type="entry name" value="Kinesin-like_fam"/>
</dbReference>
<feature type="region of interest" description="Disordered" evidence="8">
    <location>
        <begin position="928"/>
        <end position="957"/>
    </location>
</feature>
<dbReference type="Pfam" id="PF00225">
    <property type="entry name" value="Kinesin"/>
    <property type="match status" value="1"/>
</dbReference>
<dbReference type="OMA" id="YEQHETL"/>
<feature type="region of interest" description="Disordered" evidence="8">
    <location>
        <begin position="1456"/>
        <end position="1483"/>
    </location>
</feature>
<keyword evidence="4" id="KW-0067">ATP-binding</keyword>
<evidence type="ECO:0000256" key="7">
    <source>
        <dbReference type="SAM" id="Coils"/>
    </source>
</evidence>